<feature type="domain" description="Response regulatory" evidence="6">
    <location>
        <begin position="13"/>
        <end position="127"/>
    </location>
</feature>
<dbReference type="PANTHER" id="PTHR44688:SF16">
    <property type="entry name" value="DNA-BINDING TRANSCRIPTIONAL ACTIVATOR DEVR_DOSR"/>
    <property type="match status" value="1"/>
</dbReference>
<dbReference type="InterPro" id="IPR000792">
    <property type="entry name" value="Tscrpt_reg_LuxR_C"/>
</dbReference>
<dbReference type="EMBL" id="JACJJC010000009">
    <property type="protein sequence ID" value="MBM6704229.1"/>
    <property type="molecule type" value="Genomic_DNA"/>
</dbReference>
<dbReference type="SUPFAM" id="SSF52172">
    <property type="entry name" value="CheY-like"/>
    <property type="match status" value="1"/>
</dbReference>
<name>A0ABS2DSG1_9BURK</name>
<dbReference type="PANTHER" id="PTHR44688">
    <property type="entry name" value="DNA-BINDING TRANSCRIPTIONAL ACTIVATOR DEVR_DOSR"/>
    <property type="match status" value="1"/>
</dbReference>
<gene>
    <name evidence="7" type="ORF">H6A60_07000</name>
</gene>
<dbReference type="Pfam" id="PF00072">
    <property type="entry name" value="Response_reg"/>
    <property type="match status" value="1"/>
</dbReference>
<reference evidence="7 8" key="1">
    <citation type="journal article" date="2021" name="Sci. Rep.">
        <title>The distribution of antibiotic resistance genes in chicken gut microbiota commensals.</title>
        <authorList>
            <person name="Juricova H."/>
            <person name="Matiasovicova J."/>
            <person name="Kubasova T."/>
            <person name="Cejkova D."/>
            <person name="Rychlik I."/>
        </authorList>
    </citation>
    <scope>NUCLEOTIDE SEQUENCE [LARGE SCALE GENOMIC DNA]</scope>
    <source>
        <strain evidence="7 8">An829</strain>
    </source>
</reference>
<keyword evidence="1" id="KW-0805">Transcription regulation</keyword>
<proteinExistence type="predicted"/>
<dbReference type="PROSITE" id="PS50043">
    <property type="entry name" value="HTH_LUXR_2"/>
    <property type="match status" value="1"/>
</dbReference>
<dbReference type="PROSITE" id="PS50110">
    <property type="entry name" value="RESPONSE_REGULATORY"/>
    <property type="match status" value="1"/>
</dbReference>
<dbReference type="InterPro" id="IPR016032">
    <property type="entry name" value="Sig_transdc_resp-reg_C-effctor"/>
</dbReference>
<keyword evidence="8" id="KW-1185">Reference proteome</keyword>
<evidence type="ECO:0000256" key="4">
    <source>
        <dbReference type="PROSITE-ProRule" id="PRU00169"/>
    </source>
</evidence>
<evidence type="ECO:0000256" key="3">
    <source>
        <dbReference type="ARBA" id="ARBA00023163"/>
    </source>
</evidence>
<organism evidence="7 8">
    <name type="scientific">Sutterella massiliensis</name>
    <dbReference type="NCBI Taxonomy" id="1816689"/>
    <lineage>
        <taxon>Bacteria</taxon>
        <taxon>Pseudomonadati</taxon>
        <taxon>Pseudomonadota</taxon>
        <taxon>Betaproteobacteria</taxon>
        <taxon>Burkholderiales</taxon>
        <taxon>Sutterellaceae</taxon>
        <taxon>Sutterella</taxon>
    </lineage>
</organism>
<keyword evidence="2" id="KW-0238">DNA-binding</keyword>
<sequence length="210" mass="23980">MTATPSPDLYPALVRIVDDEETVRRSESFALRVVGIDVVTYESARDFLDHDDLRHPGCVVLDVRMPGMSGLELQQEMLRRGIDLPILFLTGHGDIGMAVSTLKLGAEDFLEKPVDPAKFREIVKRLTEKNIEARRVQIEVEGMRSRYELLTDREKEILKRVAQDQMNKQIAIDLDIQEHTVKIHRSNACKKLEVRSALEIHHFLEAIGEL</sequence>
<dbReference type="SMART" id="SM00421">
    <property type="entry name" value="HTH_LUXR"/>
    <property type="match status" value="1"/>
</dbReference>
<dbReference type="Gene3D" id="1.10.10.10">
    <property type="entry name" value="Winged helix-like DNA-binding domain superfamily/Winged helix DNA-binding domain"/>
    <property type="match status" value="1"/>
</dbReference>
<accession>A0ABS2DSG1</accession>
<dbReference type="Pfam" id="PF00196">
    <property type="entry name" value="GerE"/>
    <property type="match status" value="1"/>
</dbReference>
<dbReference type="InterPro" id="IPR011006">
    <property type="entry name" value="CheY-like_superfamily"/>
</dbReference>
<dbReference type="InterPro" id="IPR036388">
    <property type="entry name" value="WH-like_DNA-bd_sf"/>
</dbReference>
<comment type="caution">
    <text evidence="7">The sequence shown here is derived from an EMBL/GenBank/DDBJ whole genome shotgun (WGS) entry which is preliminary data.</text>
</comment>
<dbReference type="Gene3D" id="3.40.50.2300">
    <property type="match status" value="1"/>
</dbReference>
<dbReference type="SUPFAM" id="SSF46894">
    <property type="entry name" value="C-terminal effector domain of the bipartite response regulators"/>
    <property type="match status" value="1"/>
</dbReference>
<keyword evidence="3" id="KW-0804">Transcription</keyword>
<evidence type="ECO:0000256" key="1">
    <source>
        <dbReference type="ARBA" id="ARBA00023015"/>
    </source>
</evidence>
<dbReference type="PRINTS" id="PR00038">
    <property type="entry name" value="HTHLUXR"/>
</dbReference>
<evidence type="ECO:0000313" key="8">
    <source>
        <dbReference type="Proteomes" id="UP000715095"/>
    </source>
</evidence>
<dbReference type="RefSeq" id="WP_205102729.1">
    <property type="nucleotide sequence ID" value="NZ_JACJJC010000009.1"/>
</dbReference>
<evidence type="ECO:0000313" key="7">
    <source>
        <dbReference type="EMBL" id="MBM6704229.1"/>
    </source>
</evidence>
<feature type="modified residue" description="4-aspartylphosphate" evidence="4">
    <location>
        <position position="62"/>
    </location>
</feature>
<dbReference type="InterPro" id="IPR001789">
    <property type="entry name" value="Sig_transdc_resp-reg_receiver"/>
</dbReference>
<dbReference type="CDD" id="cd06170">
    <property type="entry name" value="LuxR_C_like"/>
    <property type="match status" value="1"/>
</dbReference>
<evidence type="ECO:0000259" key="5">
    <source>
        <dbReference type="PROSITE" id="PS50043"/>
    </source>
</evidence>
<dbReference type="SMART" id="SM00448">
    <property type="entry name" value="REC"/>
    <property type="match status" value="1"/>
</dbReference>
<dbReference type="PROSITE" id="PS00622">
    <property type="entry name" value="HTH_LUXR_1"/>
    <property type="match status" value="1"/>
</dbReference>
<dbReference type="Proteomes" id="UP000715095">
    <property type="component" value="Unassembled WGS sequence"/>
</dbReference>
<keyword evidence="4" id="KW-0597">Phosphoprotein</keyword>
<dbReference type="CDD" id="cd17537">
    <property type="entry name" value="REC_FixJ"/>
    <property type="match status" value="1"/>
</dbReference>
<evidence type="ECO:0000259" key="6">
    <source>
        <dbReference type="PROSITE" id="PS50110"/>
    </source>
</evidence>
<evidence type="ECO:0000256" key="2">
    <source>
        <dbReference type="ARBA" id="ARBA00023125"/>
    </source>
</evidence>
<feature type="domain" description="HTH luxR-type" evidence="5">
    <location>
        <begin position="143"/>
        <end position="208"/>
    </location>
</feature>
<protein>
    <submittedName>
        <fullName evidence="7">Response regulator transcription factor</fullName>
    </submittedName>
</protein>